<proteinExistence type="predicted"/>
<gene>
    <name evidence="1" type="ORF">FOF44_07110</name>
</gene>
<dbReference type="AlphaFoldDB" id="A0A557P9P8"/>
<protein>
    <submittedName>
        <fullName evidence="1">Uncharacterized protein</fullName>
    </submittedName>
</protein>
<accession>A0A557P9P8</accession>
<organism evidence="1 2">
    <name type="scientific">Vibrio algivorus</name>
    <dbReference type="NCBI Taxonomy" id="1667024"/>
    <lineage>
        <taxon>Bacteria</taxon>
        <taxon>Pseudomonadati</taxon>
        <taxon>Pseudomonadota</taxon>
        <taxon>Gammaproteobacteria</taxon>
        <taxon>Vibrionales</taxon>
        <taxon>Vibrionaceae</taxon>
        <taxon>Vibrio</taxon>
    </lineage>
</organism>
<name>A0A557P9P8_9VIBR</name>
<dbReference type="Proteomes" id="UP000319828">
    <property type="component" value="Unassembled WGS sequence"/>
</dbReference>
<sequence>MKRGVIDKSTIPVDEIINVTAPIQIEIRRGDGWKVKTLRIAGNDVDCYRGLFDVLEDKQREFEESQKKKTPHNW</sequence>
<evidence type="ECO:0000313" key="2">
    <source>
        <dbReference type="Proteomes" id="UP000319828"/>
    </source>
</evidence>
<dbReference type="RefSeq" id="WP_144387882.1">
    <property type="nucleotide sequence ID" value="NZ_CANNCB010000017.1"/>
</dbReference>
<dbReference type="EMBL" id="VMKJ01000010">
    <property type="protein sequence ID" value="TVO37371.1"/>
    <property type="molecule type" value="Genomic_DNA"/>
</dbReference>
<comment type="caution">
    <text evidence="1">The sequence shown here is derived from an EMBL/GenBank/DDBJ whole genome shotgun (WGS) entry which is preliminary data.</text>
</comment>
<evidence type="ECO:0000313" key="1">
    <source>
        <dbReference type="EMBL" id="TVO37371.1"/>
    </source>
</evidence>
<reference evidence="1 2" key="1">
    <citation type="submission" date="2019-07" db="EMBL/GenBank/DDBJ databases">
        <title>The draft genome sequence of Vibrio algivorus M1486.</title>
        <authorList>
            <person name="Meng X."/>
        </authorList>
    </citation>
    <scope>NUCLEOTIDE SEQUENCE [LARGE SCALE GENOMIC DNA]</scope>
    <source>
        <strain evidence="1 2">M1486</strain>
    </source>
</reference>